<proteinExistence type="predicted"/>
<feature type="signal peptide" evidence="1">
    <location>
        <begin position="1"/>
        <end position="30"/>
    </location>
</feature>
<reference evidence="2 3" key="1">
    <citation type="submission" date="2024-09" db="EMBL/GenBank/DDBJ databases">
        <authorList>
            <person name="Sun Q."/>
            <person name="Mori K."/>
        </authorList>
    </citation>
    <scope>NUCLEOTIDE SEQUENCE [LARGE SCALE GENOMIC DNA]</scope>
    <source>
        <strain evidence="2 3">JCM 1342</strain>
    </source>
</reference>
<accession>A0ABV5T397</accession>
<evidence type="ECO:0000313" key="3">
    <source>
        <dbReference type="Proteomes" id="UP001589611"/>
    </source>
</evidence>
<dbReference type="InterPro" id="IPR014756">
    <property type="entry name" value="Ig_E-set"/>
</dbReference>
<name>A0ABV5T397_9MICO</name>
<feature type="chain" id="PRO_5046083676" evidence="1">
    <location>
        <begin position="31"/>
        <end position="651"/>
    </location>
</feature>
<dbReference type="Proteomes" id="UP001589611">
    <property type="component" value="Unassembled WGS sequence"/>
</dbReference>
<evidence type="ECO:0000313" key="2">
    <source>
        <dbReference type="EMBL" id="MFB9647082.1"/>
    </source>
</evidence>
<dbReference type="Gene3D" id="2.60.40.10">
    <property type="entry name" value="Immunoglobulins"/>
    <property type="match status" value="2"/>
</dbReference>
<protein>
    <submittedName>
        <fullName evidence="2">Uncharacterized protein</fullName>
    </submittedName>
</protein>
<comment type="caution">
    <text evidence="2">The sequence shown here is derived from an EMBL/GenBank/DDBJ whole genome shotgun (WGS) entry which is preliminary data.</text>
</comment>
<dbReference type="EMBL" id="JBHMBE010000005">
    <property type="protein sequence ID" value="MFB9647082.1"/>
    <property type="molecule type" value="Genomic_DNA"/>
</dbReference>
<dbReference type="InterPro" id="IPR013783">
    <property type="entry name" value="Ig-like_fold"/>
</dbReference>
<keyword evidence="3" id="KW-1185">Reference proteome</keyword>
<organism evidence="2 3">
    <name type="scientific">Microbacterium terregens</name>
    <dbReference type="NCBI Taxonomy" id="69363"/>
    <lineage>
        <taxon>Bacteria</taxon>
        <taxon>Bacillati</taxon>
        <taxon>Actinomycetota</taxon>
        <taxon>Actinomycetes</taxon>
        <taxon>Micrococcales</taxon>
        <taxon>Microbacteriaceae</taxon>
        <taxon>Microbacterium</taxon>
    </lineage>
</organism>
<keyword evidence="1" id="KW-0732">Signal</keyword>
<dbReference type="RefSeq" id="WP_344711857.1">
    <property type="nucleotide sequence ID" value="NZ_BAAAWH010000001.1"/>
</dbReference>
<evidence type="ECO:0000256" key="1">
    <source>
        <dbReference type="SAM" id="SignalP"/>
    </source>
</evidence>
<dbReference type="SUPFAM" id="SSF81296">
    <property type="entry name" value="E set domains"/>
    <property type="match status" value="2"/>
</dbReference>
<sequence length="651" mass="67443">MAVPRMRAAGAALAALVLVVIGGAATPAVADDPPPVVWTPVAGYPASVGDLTVHIEHGSGDPFVDSGEPSGPTPLANYGVTNASAEPVVIGFGTDTSTQGVIEPLWEPATWGVLEEEASNGLTDYFRLTVPAGETAYLVGDSGVPEYSGRTAVIYELTPAPDVCVPEDPEDPEGPQVCTPAADPTVETEIGRYTAPGRFVPVRFDEGNEHTVFGIGQEISVAGADGAELFPGVSATVTASGLTAGEQLELWLAPNMDYFFFFLMGGVLPADAVPVGTGTVAADGTLNTTFVIPADTALNSQYQLVAGVPGEYYWPAGSYEYFQVTAPAASASVGTPEGASESTVAVGATNLTFTFPEGTEAGTTTAAVSTTGPAPNEFTLATNPPLYYHLDTTAEPGGPVTVCITYNTANLPGGPPYLYHHEPVEGGYTWTNITTSREAGRVCGVTSSFSPFTLGYPLHDGSTVKPAKGVMSDDNSPRLQDGTYNVTMDIKRGENARIVRLLENGVVVAEQELTRSTPNPQRAVFAISGKANGTYKYTAELENSTGVTKTAAHTVKVKDANPGKVMLKATSPKNGAFTLTATMSSGTNATSAQFYQNGVPLGAPMALTANTPNAQTVSLPLVRSKGNYTYKVVFANAVGATSSGDVKVKVK</sequence>
<gene>
    <name evidence="2" type="ORF">ACFFPJ_14895</name>
</gene>